<gene>
    <name evidence="2" type="ORF">CAP51_07045</name>
</gene>
<protein>
    <submittedName>
        <fullName evidence="2">Uncharacterized protein</fullName>
    </submittedName>
</protein>
<evidence type="ECO:0000313" key="2">
    <source>
        <dbReference type="EMBL" id="OUY07503.1"/>
    </source>
</evidence>
<evidence type="ECO:0000256" key="1">
    <source>
        <dbReference type="SAM" id="Phobius"/>
    </source>
</evidence>
<name>A0A1Z9YZ61_9GAMM</name>
<feature type="transmembrane region" description="Helical" evidence="1">
    <location>
        <begin position="142"/>
        <end position="160"/>
    </location>
</feature>
<comment type="caution">
    <text evidence="2">The sequence shown here is derived from an EMBL/GenBank/DDBJ whole genome shotgun (WGS) entry which is preliminary data.</text>
</comment>
<accession>A0A1Z9YZ61</accession>
<organism evidence="2 3">
    <name type="scientific">Acinetobacter populi</name>
    <dbReference type="NCBI Taxonomy" id="1582270"/>
    <lineage>
        <taxon>Bacteria</taxon>
        <taxon>Pseudomonadati</taxon>
        <taxon>Pseudomonadota</taxon>
        <taxon>Gammaproteobacteria</taxon>
        <taxon>Moraxellales</taxon>
        <taxon>Moraxellaceae</taxon>
        <taxon>Acinetobacter</taxon>
    </lineage>
</organism>
<dbReference type="RefSeq" id="WP_087620053.1">
    <property type="nucleotide sequence ID" value="NZ_NEXX01000002.1"/>
</dbReference>
<feature type="transmembrane region" description="Helical" evidence="1">
    <location>
        <begin position="185"/>
        <end position="206"/>
    </location>
</feature>
<keyword evidence="1" id="KW-1133">Transmembrane helix</keyword>
<evidence type="ECO:0000313" key="3">
    <source>
        <dbReference type="Proteomes" id="UP000196536"/>
    </source>
</evidence>
<dbReference type="EMBL" id="NEXX01000002">
    <property type="protein sequence ID" value="OUY07503.1"/>
    <property type="molecule type" value="Genomic_DNA"/>
</dbReference>
<feature type="transmembrane region" description="Helical" evidence="1">
    <location>
        <begin position="90"/>
        <end position="110"/>
    </location>
</feature>
<dbReference type="OrthoDB" id="6433686at2"/>
<proteinExistence type="predicted"/>
<feature type="transmembrane region" description="Helical" evidence="1">
    <location>
        <begin position="29"/>
        <end position="49"/>
    </location>
</feature>
<dbReference type="Proteomes" id="UP000196536">
    <property type="component" value="Unassembled WGS sequence"/>
</dbReference>
<feature type="transmembrane region" description="Helical" evidence="1">
    <location>
        <begin position="55"/>
        <end position="78"/>
    </location>
</feature>
<keyword evidence="3" id="KW-1185">Reference proteome</keyword>
<dbReference type="AlphaFoldDB" id="A0A1Z9YZ61"/>
<sequence>MNEKSNKPDYTGKIYYLLKSKFDENYEDLNKLSSFFVVFGVIALFFSGGDSSYQYIWYLIAMVVMFIMIVFNAVKAIYPLEQFLKIPMTKFLLSIFFTTTVVYSAAQVNIKLNEIFYISGSNFKYGVFFGSIIYFVNHIVSILLYIVALIIFYIFFDYIVDAYKTEKLEYGGEKSYWKFEFNKKLWYLIVFLLYMLGLWHLNNVALDNKSINYKLFILAVKFDFDSKHRCSNVEDYYSVIYIDPSKERVLVNTSFTIDKSIFGNNKENINAFNQRINSYRERFVVKECQYEKN</sequence>
<keyword evidence="1" id="KW-0472">Membrane</keyword>
<keyword evidence="1" id="KW-0812">Transmembrane</keyword>
<reference evidence="2 3" key="1">
    <citation type="submission" date="2017-05" db="EMBL/GenBank/DDBJ databases">
        <title>Acinetobacter populi ANC 5415 (= PBJ7), whole genome shotgun sequencing project.</title>
        <authorList>
            <person name="Nemec A."/>
            <person name="Radolfova-Krizova L."/>
        </authorList>
    </citation>
    <scope>NUCLEOTIDE SEQUENCE [LARGE SCALE GENOMIC DNA]</scope>
    <source>
        <strain evidence="2 3">PBJ7</strain>
    </source>
</reference>